<feature type="transmembrane region" description="Helical" evidence="8">
    <location>
        <begin position="99"/>
        <end position="119"/>
    </location>
</feature>
<evidence type="ECO:0000256" key="3">
    <source>
        <dbReference type="ARBA" id="ARBA00022475"/>
    </source>
</evidence>
<keyword evidence="7 8" id="KW-0472">Membrane</keyword>
<keyword evidence="5" id="KW-0571">Peptide transport</keyword>
<keyword evidence="2" id="KW-0813">Transport</keyword>
<feature type="transmembrane region" description="Helical" evidence="8">
    <location>
        <begin position="125"/>
        <end position="141"/>
    </location>
</feature>
<evidence type="ECO:0000256" key="2">
    <source>
        <dbReference type="ARBA" id="ARBA00022448"/>
    </source>
</evidence>
<feature type="transmembrane region" description="Helical" evidence="8">
    <location>
        <begin position="650"/>
        <end position="674"/>
    </location>
</feature>
<feature type="transmembrane region" description="Helical" evidence="8">
    <location>
        <begin position="555"/>
        <end position="572"/>
    </location>
</feature>
<dbReference type="GO" id="GO:1904680">
    <property type="term" value="F:peptide transmembrane transporter activity"/>
    <property type="evidence" value="ECO:0007669"/>
    <property type="project" value="InterPro"/>
</dbReference>
<feature type="transmembrane region" description="Helical" evidence="8">
    <location>
        <begin position="348"/>
        <end position="365"/>
    </location>
</feature>
<evidence type="ECO:0000256" key="1">
    <source>
        <dbReference type="ARBA" id="ARBA00004651"/>
    </source>
</evidence>
<dbReference type="InterPro" id="IPR005279">
    <property type="entry name" value="Dipep/tripep_permease"/>
</dbReference>
<feature type="transmembrane region" description="Helical" evidence="8">
    <location>
        <begin position="192"/>
        <end position="211"/>
    </location>
</feature>
<dbReference type="CDD" id="cd17346">
    <property type="entry name" value="MFS_DtpA_like"/>
    <property type="match status" value="1"/>
</dbReference>
<dbReference type="Pfam" id="PF00854">
    <property type="entry name" value="PTR2"/>
    <property type="match status" value="2"/>
</dbReference>
<dbReference type="InterPro" id="IPR018456">
    <property type="entry name" value="PTR2_symporter_CS"/>
</dbReference>
<protein>
    <submittedName>
        <fullName evidence="9">Putative dipeptide and tripeptide permease YjdL</fullName>
    </submittedName>
</protein>
<sequence>MAHSEPTDTNVTSDAPAANVIDFDSQHELLGHPTGLYTLFFAEMWERFSYYGMRALLLFYMMKGFLGFGDKDANAVYGAYTALVYMTPFFGGMIADKLLGARTTVVIGGVLMALGHLLMTLQTDIFFFTALALLIAGNGFFKPNISTIVGSLYPPGSTKRDGGFTIFYIGINLGAAMAPLLCGYIGETYGWHYGFGLATIGMMVGLAVFVAPTIVTQVMILGTALLSAYGLVFYNPGDVFTFITNVAVAVALLISGTIAVMALAKGGLPAEAGRTTRPESYFPNLTKVLIGTAVVIPILVLLVSGFSVVPGVNEMARLIPEHWTKPLEDSKIKLVRGFAEFVKEASRPAGLILIIAGIGASFYLIREALRMERVPRQRMFVVFVLTFFSLLFWAFFEQSGSSVNNFTDRNIDRVVEESLVTDADVGKTVDLRVVPASDDPKLAELEYLSQEYLGHENGNDELGQRVRTAITAVEEEKEPEKRMKGEELEAMIKEVTEQPLFTMSALTYLREYAKSDAATPADHSIKWQYTAENVGKIGLGGTEIPASVYQSVNPIYIMIFGLAFSMLWSFLGARGREPSTPVKFAFGLIQLGMGFGCLYFGAKTCDSDGMVSMVWLLLMYLLLTTGELCLSPVGLSMITKLSPARLVSTVMGAWFLATAFSQFLAAIIAQFAAVNDGGNFVPVPSKTVNIYGDVYFLVALMAIGSGVVCLFLSPLLKKWMHVDAPQSE</sequence>
<keyword evidence="5" id="KW-0653">Protein transport</keyword>
<dbReference type="Proteomes" id="UP000320176">
    <property type="component" value="Unassembled WGS sequence"/>
</dbReference>
<feature type="transmembrane region" description="Helical" evidence="8">
    <location>
        <begin position="694"/>
        <end position="716"/>
    </location>
</feature>
<dbReference type="InterPro" id="IPR000109">
    <property type="entry name" value="POT_fam"/>
</dbReference>
<feature type="transmembrane region" description="Helical" evidence="8">
    <location>
        <begin position="377"/>
        <end position="396"/>
    </location>
</feature>
<feature type="transmembrane region" description="Helical" evidence="8">
    <location>
        <begin position="285"/>
        <end position="309"/>
    </location>
</feature>
<dbReference type="PROSITE" id="PS01022">
    <property type="entry name" value="PTR2_1"/>
    <property type="match status" value="1"/>
</dbReference>
<keyword evidence="10" id="KW-1185">Reference proteome</keyword>
<dbReference type="InterPro" id="IPR036259">
    <property type="entry name" value="MFS_trans_sf"/>
</dbReference>
<dbReference type="GO" id="GO:0006857">
    <property type="term" value="P:oligopeptide transport"/>
    <property type="evidence" value="ECO:0007669"/>
    <property type="project" value="InterPro"/>
</dbReference>
<keyword evidence="3" id="KW-1003">Cell membrane</keyword>
<feature type="transmembrane region" description="Helical" evidence="8">
    <location>
        <begin position="584"/>
        <end position="602"/>
    </location>
</feature>
<dbReference type="NCBIfam" id="TIGR00924">
    <property type="entry name" value="yjdL_sub1_fam"/>
    <property type="match status" value="1"/>
</dbReference>
<feature type="transmembrane region" description="Helical" evidence="8">
    <location>
        <begin position="162"/>
        <end position="186"/>
    </location>
</feature>
<feature type="transmembrane region" description="Helical" evidence="8">
    <location>
        <begin position="242"/>
        <end position="264"/>
    </location>
</feature>
<dbReference type="OrthoDB" id="9772725at2"/>
<dbReference type="InterPro" id="IPR050171">
    <property type="entry name" value="MFS_Transporters"/>
</dbReference>
<evidence type="ECO:0000256" key="6">
    <source>
        <dbReference type="ARBA" id="ARBA00022989"/>
    </source>
</evidence>
<dbReference type="PANTHER" id="PTHR23517">
    <property type="entry name" value="RESISTANCE PROTEIN MDTM, PUTATIVE-RELATED-RELATED"/>
    <property type="match status" value="1"/>
</dbReference>
<dbReference type="SUPFAM" id="SSF103473">
    <property type="entry name" value="MFS general substrate transporter"/>
    <property type="match status" value="2"/>
</dbReference>
<keyword evidence="4 8" id="KW-0812">Transmembrane</keyword>
<evidence type="ECO:0000313" key="10">
    <source>
        <dbReference type="Proteomes" id="UP000320176"/>
    </source>
</evidence>
<dbReference type="Gene3D" id="1.20.1250.20">
    <property type="entry name" value="MFS general substrate transporter like domains"/>
    <property type="match status" value="3"/>
</dbReference>
<comment type="caution">
    <text evidence="9">The sequence shown here is derived from an EMBL/GenBank/DDBJ whole genome shotgun (WGS) entry which is preliminary data.</text>
</comment>
<feature type="transmembrane region" description="Helical" evidence="8">
    <location>
        <begin position="51"/>
        <end position="69"/>
    </location>
</feature>
<dbReference type="AlphaFoldDB" id="A0A5C6B595"/>
<evidence type="ECO:0000256" key="8">
    <source>
        <dbReference type="SAM" id="Phobius"/>
    </source>
</evidence>
<evidence type="ECO:0000313" key="9">
    <source>
        <dbReference type="EMBL" id="TWU06479.1"/>
    </source>
</evidence>
<accession>A0A5C6B595</accession>
<evidence type="ECO:0000256" key="4">
    <source>
        <dbReference type="ARBA" id="ARBA00022692"/>
    </source>
</evidence>
<evidence type="ECO:0000256" key="5">
    <source>
        <dbReference type="ARBA" id="ARBA00022856"/>
    </source>
</evidence>
<dbReference type="GO" id="GO:0005886">
    <property type="term" value="C:plasma membrane"/>
    <property type="evidence" value="ECO:0007669"/>
    <property type="project" value="UniProtKB-SubCell"/>
</dbReference>
<comment type="subcellular location">
    <subcellularLocation>
        <location evidence="1">Cell membrane</location>
        <topology evidence="1">Multi-pass membrane protein</topology>
    </subcellularLocation>
</comment>
<dbReference type="PANTHER" id="PTHR23517:SF15">
    <property type="entry name" value="PROTON-DEPENDENT OLIGOPEPTIDE FAMILY TRANSPORT PROTEIN"/>
    <property type="match status" value="1"/>
</dbReference>
<dbReference type="RefSeq" id="WP_146519554.1">
    <property type="nucleotide sequence ID" value="NZ_CP151726.1"/>
</dbReference>
<proteinExistence type="predicted"/>
<name>A0A5C6B595_9BACT</name>
<gene>
    <name evidence="9" type="primary">yjdL</name>
    <name evidence="9" type="ORF">Pla52n_22000</name>
</gene>
<organism evidence="9 10">
    <name type="scientific">Stieleria varia</name>
    <dbReference type="NCBI Taxonomy" id="2528005"/>
    <lineage>
        <taxon>Bacteria</taxon>
        <taxon>Pseudomonadati</taxon>
        <taxon>Planctomycetota</taxon>
        <taxon>Planctomycetia</taxon>
        <taxon>Pirellulales</taxon>
        <taxon>Pirellulaceae</taxon>
        <taxon>Stieleria</taxon>
    </lineage>
</organism>
<keyword evidence="6 8" id="KW-1133">Transmembrane helix</keyword>
<feature type="transmembrane region" description="Helical" evidence="8">
    <location>
        <begin position="75"/>
        <end position="92"/>
    </location>
</feature>
<feature type="transmembrane region" description="Helical" evidence="8">
    <location>
        <begin position="614"/>
        <end position="638"/>
    </location>
</feature>
<dbReference type="EMBL" id="SJPN01000002">
    <property type="protein sequence ID" value="TWU06479.1"/>
    <property type="molecule type" value="Genomic_DNA"/>
</dbReference>
<evidence type="ECO:0000256" key="7">
    <source>
        <dbReference type="ARBA" id="ARBA00023136"/>
    </source>
</evidence>
<reference evidence="9 10" key="1">
    <citation type="submission" date="2019-02" db="EMBL/GenBank/DDBJ databases">
        <title>Deep-cultivation of Planctomycetes and their phenomic and genomic characterization uncovers novel biology.</title>
        <authorList>
            <person name="Wiegand S."/>
            <person name="Jogler M."/>
            <person name="Boedeker C."/>
            <person name="Pinto D."/>
            <person name="Vollmers J."/>
            <person name="Rivas-Marin E."/>
            <person name="Kohn T."/>
            <person name="Peeters S.H."/>
            <person name="Heuer A."/>
            <person name="Rast P."/>
            <person name="Oberbeckmann S."/>
            <person name="Bunk B."/>
            <person name="Jeske O."/>
            <person name="Meyerdierks A."/>
            <person name="Storesund J.E."/>
            <person name="Kallscheuer N."/>
            <person name="Luecker S."/>
            <person name="Lage O.M."/>
            <person name="Pohl T."/>
            <person name="Merkel B.J."/>
            <person name="Hornburger P."/>
            <person name="Mueller R.-W."/>
            <person name="Bruemmer F."/>
            <person name="Labrenz M."/>
            <person name="Spormann A.M."/>
            <person name="Op Den Camp H."/>
            <person name="Overmann J."/>
            <person name="Amann R."/>
            <person name="Jetten M.S.M."/>
            <person name="Mascher T."/>
            <person name="Medema M.H."/>
            <person name="Devos D.P."/>
            <person name="Kaster A.-K."/>
            <person name="Ovreas L."/>
            <person name="Rohde M."/>
            <person name="Galperin M.Y."/>
            <person name="Jogler C."/>
        </authorList>
    </citation>
    <scope>NUCLEOTIDE SEQUENCE [LARGE SCALE GENOMIC DNA]</scope>
    <source>
        <strain evidence="9 10">Pla52n</strain>
    </source>
</reference>